<accession>A0AAV9C5P8</accession>
<feature type="compositionally biased region" description="Low complexity" evidence="1">
    <location>
        <begin position="689"/>
        <end position="699"/>
    </location>
</feature>
<feature type="compositionally biased region" description="Gly residues" evidence="1">
    <location>
        <begin position="1"/>
        <end position="10"/>
    </location>
</feature>
<dbReference type="InterPro" id="IPR001878">
    <property type="entry name" value="Znf_CCHC"/>
</dbReference>
<dbReference type="EMBL" id="JAUJYO010000021">
    <property type="protein sequence ID" value="KAK1283732.1"/>
    <property type="molecule type" value="Genomic_DNA"/>
</dbReference>
<protein>
    <recommendedName>
        <fullName evidence="2">CCHC-type domain-containing protein</fullName>
    </recommendedName>
</protein>
<evidence type="ECO:0000259" key="2">
    <source>
        <dbReference type="SMART" id="SM00343"/>
    </source>
</evidence>
<evidence type="ECO:0000313" key="4">
    <source>
        <dbReference type="Proteomes" id="UP001180020"/>
    </source>
</evidence>
<dbReference type="GO" id="GO:0008270">
    <property type="term" value="F:zinc ion binding"/>
    <property type="evidence" value="ECO:0007669"/>
    <property type="project" value="InterPro"/>
</dbReference>
<gene>
    <name evidence="3" type="ORF">QJS10_CPB21g01080</name>
</gene>
<evidence type="ECO:0000313" key="3">
    <source>
        <dbReference type="EMBL" id="KAK1283732.1"/>
    </source>
</evidence>
<feature type="region of interest" description="Disordered" evidence="1">
    <location>
        <begin position="686"/>
        <end position="708"/>
    </location>
</feature>
<dbReference type="Proteomes" id="UP001180020">
    <property type="component" value="Unassembled WGS sequence"/>
</dbReference>
<proteinExistence type="predicted"/>
<reference evidence="3" key="2">
    <citation type="submission" date="2023-06" db="EMBL/GenBank/DDBJ databases">
        <authorList>
            <person name="Ma L."/>
            <person name="Liu K.-W."/>
            <person name="Li Z."/>
            <person name="Hsiao Y.-Y."/>
            <person name="Qi Y."/>
            <person name="Fu T."/>
            <person name="Tang G."/>
            <person name="Zhang D."/>
            <person name="Sun W.-H."/>
            <person name="Liu D.-K."/>
            <person name="Li Y."/>
            <person name="Chen G.-Z."/>
            <person name="Liu X.-D."/>
            <person name="Liao X.-Y."/>
            <person name="Jiang Y.-T."/>
            <person name="Yu X."/>
            <person name="Hao Y."/>
            <person name="Huang J."/>
            <person name="Zhao X.-W."/>
            <person name="Ke S."/>
            <person name="Chen Y.-Y."/>
            <person name="Wu W.-L."/>
            <person name="Hsu J.-L."/>
            <person name="Lin Y.-F."/>
            <person name="Huang M.-D."/>
            <person name="Li C.-Y."/>
            <person name="Huang L."/>
            <person name="Wang Z.-W."/>
            <person name="Zhao X."/>
            <person name="Zhong W.-Y."/>
            <person name="Peng D.-H."/>
            <person name="Ahmad S."/>
            <person name="Lan S."/>
            <person name="Zhang J.-S."/>
            <person name="Tsai W.-C."/>
            <person name="Van De Peer Y."/>
            <person name="Liu Z.-J."/>
        </authorList>
    </citation>
    <scope>NUCLEOTIDE SEQUENCE</scope>
    <source>
        <strain evidence="3">CP</strain>
        <tissue evidence="3">Leaves</tissue>
    </source>
</reference>
<feature type="region of interest" description="Disordered" evidence="1">
    <location>
        <begin position="1"/>
        <end position="24"/>
    </location>
</feature>
<reference evidence="3" key="1">
    <citation type="journal article" date="2023" name="Nat. Commun.">
        <title>Diploid and tetraploid genomes of Acorus and the evolution of monocots.</title>
        <authorList>
            <person name="Ma L."/>
            <person name="Liu K.W."/>
            <person name="Li Z."/>
            <person name="Hsiao Y.Y."/>
            <person name="Qi Y."/>
            <person name="Fu T."/>
            <person name="Tang G.D."/>
            <person name="Zhang D."/>
            <person name="Sun W.H."/>
            <person name="Liu D.K."/>
            <person name="Li Y."/>
            <person name="Chen G.Z."/>
            <person name="Liu X.D."/>
            <person name="Liao X.Y."/>
            <person name="Jiang Y.T."/>
            <person name="Yu X."/>
            <person name="Hao Y."/>
            <person name="Huang J."/>
            <person name="Zhao X.W."/>
            <person name="Ke S."/>
            <person name="Chen Y.Y."/>
            <person name="Wu W.L."/>
            <person name="Hsu J.L."/>
            <person name="Lin Y.F."/>
            <person name="Huang M.D."/>
            <person name="Li C.Y."/>
            <person name="Huang L."/>
            <person name="Wang Z.W."/>
            <person name="Zhao X."/>
            <person name="Zhong W.Y."/>
            <person name="Peng D.H."/>
            <person name="Ahmad S."/>
            <person name="Lan S."/>
            <person name="Zhang J.S."/>
            <person name="Tsai W.C."/>
            <person name="Van de Peer Y."/>
            <person name="Liu Z.J."/>
        </authorList>
    </citation>
    <scope>NUCLEOTIDE SEQUENCE</scope>
    <source>
        <strain evidence="3">CP</strain>
    </source>
</reference>
<feature type="region of interest" description="Disordered" evidence="1">
    <location>
        <begin position="328"/>
        <end position="379"/>
    </location>
</feature>
<name>A0AAV9C5P8_ACOCL</name>
<feature type="compositionally biased region" description="Basic and acidic residues" evidence="1">
    <location>
        <begin position="354"/>
        <end position="365"/>
    </location>
</feature>
<sequence length="708" mass="76641">MERGTKGSGGWTERSGVRRNGAVRGGERSEQGRCFRCLGWGRWARECREPPRCWFCRRLGHRSPVCPMIHARARPQVAAPLPDKGVRAESVVVSLEWSPELAERAANLDHSILVSWDGMEEGEAEEIVKELKGRWPEIDFSQHWLLGGTSLVIRLTSLAARDRVLSQAFIPVQGGTASLQKWLFTSGSAMPEGELLVVYLSGLPLLWRTEEVVRRVVAPMGLLANFDEVVTRLEPFPLVRARVWRRREVAVPAVIEAELGGWSVKVGVRREVVDKPLSYAEIVRGGAGGVVRHLEPDLPRVTTTAGDLSSGHGSHDASDGFQVVLGKRRRGKPKKKKVRRVVREVDQPTLSGEEGTRGTTNDKRVGGGGVPGESGTERAVRGKVAIGHPSPSVRRSQRGVLHLDGRLGPLNRDGPSTGLLALACLPKEKDPLNQVVEGGQLSKSKGTCGEVLGMGNHVNGPDFPCVSDLGSSEPSIHNSLGPGSWANFIDSMGRLRWQWNPDAGAGDSEARRAILGSPSISSSLNISVKPLDPNILGPQPINRLRSIIVDHLDDVHGSMEGSCSNYERTRLSEDLSLEDGSWSACCDATAGSPSARRPSSSPMEVVSRVCTMPVASPVHLLGLEVVRMESPVRLVVADYASDPLAATCQRAHKLGVRYAAPPDHQKFVRTVRGSFGECGAFNKEDLHLSSGSGQSVSSHGAREEEHTQ</sequence>
<keyword evidence="4" id="KW-1185">Reference proteome</keyword>
<dbReference type="SUPFAM" id="SSF57756">
    <property type="entry name" value="Retrovirus zinc finger-like domains"/>
    <property type="match status" value="1"/>
</dbReference>
<dbReference type="Gene3D" id="4.10.60.10">
    <property type="entry name" value="Zinc finger, CCHC-type"/>
    <property type="match status" value="1"/>
</dbReference>
<dbReference type="AlphaFoldDB" id="A0AAV9C5P8"/>
<feature type="compositionally biased region" description="Basic residues" evidence="1">
    <location>
        <begin position="328"/>
        <end position="340"/>
    </location>
</feature>
<dbReference type="SMART" id="SM00343">
    <property type="entry name" value="ZnF_C2HC"/>
    <property type="match status" value="2"/>
</dbReference>
<dbReference type="InterPro" id="IPR036875">
    <property type="entry name" value="Znf_CCHC_sf"/>
</dbReference>
<comment type="caution">
    <text evidence="3">The sequence shown here is derived from an EMBL/GenBank/DDBJ whole genome shotgun (WGS) entry which is preliminary data.</text>
</comment>
<dbReference type="GO" id="GO:0003676">
    <property type="term" value="F:nucleic acid binding"/>
    <property type="evidence" value="ECO:0007669"/>
    <property type="project" value="InterPro"/>
</dbReference>
<feature type="domain" description="CCHC-type" evidence="2">
    <location>
        <begin position="33"/>
        <end position="49"/>
    </location>
</feature>
<organism evidence="3 4">
    <name type="scientific">Acorus calamus</name>
    <name type="common">Sweet flag</name>
    <dbReference type="NCBI Taxonomy" id="4465"/>
    <lineage>
        <taxon>Eukaryota</taxon>
        <taxon>Viridiplantae</taxon>
        <taxon>Streptophyta</taxon>
        <taxon>Embryophyta</taxon>
        <taxon>Tracheophyta</taxon>
        <taxon>Spermatophyta</taxon>
        <taxon>Magnoliopsida</taxon>
        <taxon>Liliopsida</taxon>
        <taxon>Acoraceae</taxon>
        <taxon>Acorus</taxon>
    </lineage>
</organism>
<evidence type="ECO:0000256" key="1">
    <source>
        <dbReference type="SAM" id="MobiDB-lite"/>
    </source>
</evidence>
<feature type="domain" description="CCHC-type" evidence="2">
    <location>
        <begin position="52"/>
        <end position="68"/>
    </location>
</feature>